<feature type="domain" description="Pyruvate carboxyltransferase" evidence="6">
    <location>
        <begin position="6"/>
        <end position="266"/>
    </location>
</feature>
<dbReference type="Gene3D" id="3.20.20.70">
    <property type="entry name" value="Aldolase class I"/>
    <property type="match status" value="1"/>
</dbReference>
<dbReference type="SUPFAM" id="SSF51569">
    <property type="entry name" value="Aldolase"/>
    <property type="match status" value="1"/>
</dbReference>
<dbReference type="InterPro" id="IPR036230">
    <property type="entry name" value="LeuA_allosteric_dom_sf"/>
</dbReference>
<dbReference type="InterPro" id="IPR050073">
    <property type="entry name" value="2-IPM_HCS-like"/>
</dbReference>
<dbReference type="PANTHER" id="PTHR10277:SF57">
    <property type="entry name" value="(R)-CITRAMALATE SYNTHASE CIMA"/>
    <property type="match status" value="1"/>
</dbReference>
<keyword evidence="8" id="KW-1185">Reference proteome</keyword>
<reference evidence="7" key="1">
    <citation type="submission" date="2021-11" db="EMBL/GenBank/DDBJ databases">
        <title>Description of novel Flavobacterium species.</title>
        <authorList>
            <person name="Saticioglu I.B."/>
            <person name="Ay H."/>
            <person name="Altun S."/>
            <person name="Duman M."/>
        </authorList>
    </citation>
    <scope>NUCLEOTIDE SEQUENCE</scope>
    <source>
        <strain evidence="7">F-65</strain>
    </source>
</reference>
<dbReference type="InterPro" id="IPR002034">
    <property type="entry name" value="AIPM/Hcit_synth_CS"/>
</dbReference>
<dbReference type="Pfam" id="PF22617">
    <property type="entry name" value="HCS_D2"/>
    <property type="match status" value="1"/>
</dbReference>
<dbReference type="PROSITE" id="PS50991">
    <property type="entry name" value="PYR_CT"/>
    <property type="match status" value="1"/>
</dbReference>
<dbReference type="Pfam" id="PF00682">
    <property type="entry name" value="HMGL-like"/>
    <property type="match status" value="1"/>
</dbReference>
<organism evidence="7 8">
    <name type="scientific">Flavobacterium pisciphilum</name>
    <dbReference type="NCBI Taxonomy" id="2893755"/>
    <lineage>
        <taxon>Bacteria</taxon>
        <taxon>Pseudomonadati</taxon>
        <taxon>Bacteroidota</taxon>
        <taxon>Flavobacteriia</taxon>
        <taxon>Flavobacteriales</taxon>
        <taxon>Flavobacteriaceae</taxon>
        <taxon>Flavobacterium</taxon>
    </lineage>
</organism>
<keyword evidence="3" id="KW-0464">Manganese</keyword>
<dbReference type="InterPro" id="IPR000891">
    <property type="entry name" value="PYR_CT"/>
</dbReference>
<comment type="similarity">
    <text evidence="5">Belongs to the alpha-IPM synthase/homocitrate synthase family.</text>
</comment>
<dbReference type="Proteomes" id="UP001430919">
    <property type="component" value="Unassembled WGS sequence"/>
</dbReference>
<dbReference type="EMBL" id="JAJJMO010000001">
    <property type="protein sequence ID" value="MCC9072080.1"/>
    <property type="molecule type" value="Genomic_DNA"/>
</dbReference>
<keyword evidence="1" id="KW-0028">Amino-acid biosynthesis</keyword>
<dbReference type="Pfam" id="PF08502">
    <property type="entry name" value="LeuA_dimer"/>
    <property type="match status" value="1"/>
</dbReference>
<dbReference type="Gene3D" id="3.30.160.340">
    <property type="match status" value="1"/>
</dbReference>
<keyword evidence="4" id="KW-0100">Branched-chain amino acid biosynthesis</keyword>
<name>A0ABS8MTH5_9FLAO</name>
<evidence type="ECO:0000313" key="7">
    <source>
        <dbReference type="EMBL" id="MCC9072080.1"/>
    </source>
</evidence>
<evidence type="ECO:0000259" key="6">
    <source>
        <dbReference type="PROSITE" id="PS50991"/>
    </source>
</evidence>
<dbReference type="InterPro" id="IPR054691">
    <property type="entry name" value="LeuA/HCS_post-cat"/>
</dbReference>
<dbReference type="Gene3D" id="3.30.160.740">
    <property type="match status" value="1"/>
</dbReference>
<dbReference type="SMART" id="SM00917">
    <property type="entry name" value="LeuA_dimer"/>
    <property type="match status" value="1"/>
</dbReference>
<dbReference type="SUPFAM" id="SSF110921">
    <property type="entry name" value="2-isopropylmalate synthase LeuA, allosteric (dimerisation) domain"/>
    <property type="match status" value="1"/>
</dbReference>
<dbReference type="InterPro" id="IPR013709">
    <property type="entry name" value="2-isopropylmalate_synth_dimer"/>
</dbReference>
<accession>A0ABS8MTH5</accession>
<evidence type="ECO:0000256" key="1">
    <source>
        <dbReference type="ARBA" id="ARBA00022605"/>
    </source>
</evidence>
<evidence type="ECO:0000313" key="8">
    <source>
        <dbReference type="Proteomes" id="UP001430919"/>
    </source>
</evidence>
<keyword evidence="2 5" id="KW-0808">Transferase</keyword>
<evidence type="ECO:0000256" key="4">
    <source>
        <dbReference type="ARBA" id="ARBA00023304"/>
    </source>
</evidence>
<dbReference type="Gene3D" id="1.10.238.260">
    <property type="match status" value="1"/>
</dbReference>
<evidence type="ECO:0000256" key="2">
    <source>
        <dbReference type="ARBA" id="ARBA00022679"/>
    </source>
</evidence>
<comment type="caution">
    <text evidence="7">The sequence shown here is derived from an EMBL/GenBank/DDBJ whole genome shotgun (WGS) entry which is preliminary data.</text>
</comment>
<sequence length="506" mass="56544">MKKRKIEIMDTTLRDGEQTSGVSFSAAEKLTIAQLLLEELNIDRIEIASARVSEGEFQGVKGIMSWAEERGYTNRIEVLTFVDGGLSIEWMKKSGAKVQNLLTKGSLNHLTHQLKKTPEQHFAEIAETIALAKENNIDTNVYLEDWSNGMRNSPEYVFQYLDFLTQQPVKRILLPDTLGVLIPSQAFEFISKITARYPNIHFDFHAHNDYDLSVANVMEAIKGGIKGLHVTVNGMGERAGNAPLESTVAVINDYLPEVSINIKETSLYSVSKLVETFTGYRIPANKPIVGDNVFTQTAGIHADGDNKNNLYFNDLLPERFGRKRKYALGKTSGKANIEKNLQELGLKLNQQDLKLVTQRIIELGDKKETVTKEDLPYIISDVLDSHTYQDKITIDSYMLVHSKGMRPSTTLSLNLNGEVIEENAQGDGQFDAFMNALTKIYKSKKMTLPKLIDYAVRIPPGSSSDALCETIITWINNGKEFKTRGLDSDQTVAAIIATQKMLNVTT</sequence>
<dbReference type="InterPro" id="IPR013785">
    <property type="entry name" value="Aldolase_TIM"/>
</dbReference>
<dbReference type="RefSeq" id="WP_229988827.1">
    <property type="nucleotide sequence ID" value="NZ_JAJJMO010000001.1"/>
</dbReference>
<protein>
    <submittedName>
        <fullName evidence="7">2-isopropylmalate synthase</fullName>
    </submittedName>
</protein>
<evidence type="ECO:0000256" key="3">
    <source>
        <dbReference type="ARBA" id="ARBA00023211"/>
    </source>
</evidence>
<gene>
    <name evidence="7" type="ORF">LNQ49_10865</name>
</gene>
<evidence type="ECO:0000256" key="5">
    <source>
        <dbReference type="RuleBase" id="RU003523"/>
    </source>
</evidence>
<dbReference type="PROSITE" id="PS00815">
    <property type="entry name" value="AIPM_HOMOCIT_SYNTH_1"/>
    <property type="match status" value="1"/>
</dbReference>
<proteinExistence type="inferred from homology"/>
<dbReference type="PANTHER" id="PTHR10277">
    <property type="entry name" value="HOMOCITRATE SYNTHASE-RELATED"/>
    <property type="match status" value="1"/>
</dbReference>